<name>A0A0C5VQR3_9GAMM</name>
<keyword evidence="3" id="KW-1185">Reference proteome</keyword>
<dbReference type="KEGG" id="gsn:YC6258_04569"/>
<dbReference type="InterPro" id="IPR024534">
    <property type="entry name" value="JetD_C"/>
</dbReference>
<evidence type="ECO:0000259" key="1">
    <source>
        <dbReference type="Pfam" id="PF09983"/>
    </source>
</evidence>
<dbReference type="Pfam" id="PF09983">
    <property type="entry name" value="JetD_C"/>
    <property type="match status" value="1"/>
</dbReference>
<dbReference type="Proteomes" id="UP000032266">
    <property type="component" value="Chromosome"/>
</dbReference>
<dbReference type="EMBL" id="CP007142">
    <property type="protein sequence ID" value="AJQ96601.1"/>
    <property type="molecule type" value="Genomic_DNA"/>
</dbReference>
<reference evidence="2 3" key="1">
    <citation type="submission" date="2014-01" db="EMBL/GenBank/DDBJ databases">
        <title>Full genme sequencing of cellulolytic bacterium Gynuella sunshinyii YC6258T gen. nov., sp. nov.</title>
        <authorList>
            <person name="Khan H."/>
            <person name="Chung E.J."/>
            <person name="Chung Y.R."/>
        </authorList>
    </citation>
    <scope>NUCLEOTIDE SEQUENCE [LARGE SCALE GENOMIC DNA]</scope>
    <source>
        <strain evidence="2 3">YC6258</strain>
    </source>
</reference>
<dbReference type="AlphaFoldDB" id="A0A0C5VQR3"/>
<evidence type="ECO:0000313" key="3">
    <source>
        <dbReference type="Proteomes" id="UP000032266"/>
    </source>
</evidence>
<protein>
    <recommendedName>
        <fullName evidence="1">Wadjet protein JetD C-terminal domain-containing protein</fullName>
    </recommendedName>
</protein>
<proteinExistence type="predicted"/>
<organism evidence="2 3">
    <name type="scientific">Gynuella sunshinyii YC6258</name>
    <dbReference type="NCBI Taxonomy" id="1445510"/>
    <lineage>
        <taxon>Bacteria</taxon>
        <taxon>Pseudomonadati</taxon>
        <taxon>Pseudomonadota</taxon>
        <taxon>Gammaproteobacteria</taxon>
        <taxon>Oceanospirillales</taxon>
        <taxon>Saccharospirillaceae</taxon>
        <taxon>Gynuella</taxon>
    </lineage>
</organism>
<evidence type="ECO:0000313" key="2">
    <source>
        <dbReference type="EMBL" id="AJQ96601.1"/>
    </source>
</evidence>
<gene>
    <name evidence="2" type="ORF">YC6258_04569</name>
</gene>
<sequence>MALPLPRLSKPLEAAFFCLFKAVVSKHLKGNKRLYIKFSERNCARIRDLKYLGNDQLGLFFEYLNDLDHHHQLFINWSPQREEDIEKEDMSDCFVEFRPDSIEQIRQWFPELDQLYERHSWSDRVLQSEFSGNKDVLARRPLEITGYDSQEVITRLSRIPELLQQNAMTTTELSAVLFDGHAKHLTHRDWLCRLFPEYEERILPRKIIMNVWLPDDLDYVLLIENQDAFFKLVDLNPPCALVFSAGYKGASQRLWEPSLCQFFFAGQLEQRNRFISSWFEQCMTLYFWGDLDFAGLDMLALMNQKYRAKVNAWQPGYQLLRDQIEAGKGIAADVYQQITGKAQNRKISATGDPWADEQLLQYLQSHQSFVQQETVLSLLNLSHFDKTGEGR</sequence>
<dbReference type="STRING" id="1445510.YC6258_04569"/>
<accession>A0A0C5VQR3</accession>
<dbReference type="OrthoDB" id="322908at2"/>
<dbReference type="HOGENOM" id="CLU_060532_0_0_6"/>
<dbReference type="RefSeq" id="WP_044618583.1">
    <property type="nucleotide sequence ID" value="NZ_CP007142.1"/>
</dbReference>
<feature type="domain" description="Wadjet protein JetD C-terminal" evidence="1">
    <location>
        <begin position="218"/>
        <end position="305"/>
    </location>
</feature>